<evidence type="ECO:0000256" key="1">
    <source>
        <dbReference type="ARBA" id="ARBA00004162"/>
    </source>
</evidence>
<keyword evidence="7" id="KW-0813">Transport</keyword>
<dbReference type="PANTHER" id="PTHR30558">
    <property type="entry name" value="EXBD MEMBRANE COMPONENT OF PMF-DRIVEN MACROMOLECULE IMPORT SYSTEM"/>
    <property type="match status" value="1"/>
</dbReference>
<keyword evidence="7" id="KW-0653">Protein transport</keyword>
<name>A0ABS5UZY4_9GAMM</name>
<comment type="similarity">
    <text evidence="2 7">Belongs to the ExbD/TolR family.</text>
</comment>
<evidence type="ECO:0000256" key="6">
    <source>
        <dbReference type="ARBA" id="ARBA00023136"/>
    </source>
</evidence>
<dbReference type="Pfam" id="PF02472">
    <property type="entry name" value="ExbD"/>
    <property type="match status" value="1"/>
</dbReference>
<evidence type="ECO:0000313" key="10">
    <source>
        <dbReference type="Proteomes" id="UP001195903"/>
    </source>
</evidence>
<dbReference type="InterPro" id="IPR003400">
    <property type="entry name" value="ExbD"/>
</dbReference>
<dbReference type="Proteomes" id="UP001195903">
    <property type="component" value="Unassembled WGS sequence"/>
</dbReference>
<evidence type="ECO:0000256" key="5">
    <source>
        <dbReference type="ARBA" id="ARBA00022989"/>
    </source>
</evidence>
<gene>
    <name evidence="9" type="ORF">KJI95_04455</name>
</gene>
<dbReference type="Gene3D" id="3.30.420.270">
    <property type="match status" value="1"/>
</dbReference>
<keyword evidence="6 8" id="KW-0472">Membrane</keyword>
<evidence type="ECO:0000256" key="8">
    <source>
        <dbReference type="SAM" id="Phobius"/>
    </source>
</evidence>
<comment type="subcellular location">
    <subcellularLocation>
        <location evidence="1">Cell membrane</location>
        <topology evidence="1">Single-pass membrane protein</topology>
    </subcellularLocation>
    <subcellularLocation>
        <location evidence="7">Cell membrane</location>
        <topology evidence="7">Single-pass type II membrane protein</topology>
    </subcellularLocation>
</comment>
<organism evidence="9 10">
    <name type="scientific">Shewanella jiangmenensis</name>
    <dbReference type="NCBI Taxonomy" id="2837387"/>
    <lineage>
        <taxon>Bacteria</taxon>
        <taxon>Pseudomonadati</taxon>
        <taxon>Pseudomonadota</taxon>
        <taxon>Gammaproteobacteria</taxon>
        <taxon>Alteromonadales</taxon>
        <taxon>Shewanellaceae</taxon>
        <taxon>Shewanella</taxon>
    </lineage>
</organism>
<dbReference type="PANTHER" id="PTHR30558:SF13">
    <property type="entry name" value="BIOPOLYMER TRANSPORT PROTEIN EXBD2"/>
    <property type="match status" value="1"/>
</dbReference>
<keyword evidence="5 8" id="KW-1133">Transmembrane helix</keyword>
<protein>
    <submittedName>
        <fullName evidence="9">Biopolymer transporter ExbD</fullName>
    </submittedName>
</protein>
<evidence type="ECO:0000256" key="2">
    <source>
        <dbReference type="ARBA" id="ARBA00005811"/>
    </source>
</evidence>
<evidence type="ECO:0000256" key="3">
    <source>
        <dbReference type="ARBA" id="ARBA00022475"/>
    </source>
</evidence>
<sequence length="136" mass="14600">MRANLQQRLEQQHQQHIDLSPLLDVVFILLIFFIVTTVFVKETGVEVDKPQALSAAKLERNLVLLAITAGGEVMYDGANIGVSGVQGTVAQLMKQQPRAVVIQADKLVSTELLVQVLDEAKLAGAASVSIATLPQG</sequence>
<comment type="caution">
    <text evidence="9">The sequence shown here is derived from an EMBL/GenBank/DDBJ whole genome shotgun (WGS) entry which is preliminary data.</text>
</comment>
<keyword evidence="3" id="KW-1003">Cell membrane</keyword>
<evidence type="ECO:0000256" key="4">
    <source>
        <dbReference type="ARBA" id="ARBA00022692"/>
    </source>
</evidence>
<evidence type="ECO:0000313" key="9">
    <source>
        <dbReference type="EMBL" id="MBT1443778.1"/>
    </source>
</evidence>
<dbReference type="EMBL" id="JAHEPS010000001">
    <property type="protein sequence ID" value="MBT1443778.1"/>
    <property type="molecule type" value="Genomic_DNA"/>
</dbReference>
<dbReference type="RefSeq" id="WP_214505938.1">
    <property type="nucleotide sequence ID" value="NZ_JAHEPS010000001.1"/>
</dbReference>
<evidence type="ECO:0000256" key="7">
    <source>
        <dbReference type="RuleBase" id="RU003879"/>
    </source>
</evidence>
<proteinExistence type="inferred from homology"/>
<accession>A0ABS5UZY4</accession>
<feature type="transmembrane region" description="Helical" evidence="8">
    <location>
        <begin position="21"/>
        <end position="40"/>
    </location>
</feature>
<keyword evidence="4 7" id="KW-0812">Transmembrane</keyword>
<keyword evidence="10" id="KW-1185">Reference proteome</keyword>
<reference evidence="9 10" key="1">
    <citation type="submission" date="2021-05" db="EMBL/GenBank/DDBJ databases">
        <title>Shewanella sp. JM162201.</title>
        <authorList>
            <person name="Xu S."/>
            <person name="Li A."/>
        </authorList>
    </citation>
    <scope>NUCLEOTIDE SEQUENCE [LARGE SCALE GENOMIC DNA]</scope>
    <source>
        <strain evidence="9 10">JM162201</strain>
    </source>
</reference>